<dbReference type="OrthoDB" id="442188at2"/>
<dbReference type="InterPro" id="IPR008979">
    <property type="entry name" value="Galactose-bd-like_sf"/>
</dbReference>
<dbReference type="AlphaFoldDB" id="A0A0K8P5E5"/>
<evidence type="ECO:0000259" key="2">
    <source>
        <dbReference type="Pfam" id="PF08547"/>
    </source>
</evidence>
<accession>A0A0K8P5E5</accession>
<protein>
    <recommendedName>
        <fullName evidence="2">NADH:ubiquinone oxidoreductase intermediate-associated protein 30 domain-containing protein</fullName>
    </recommendedName>
</protein>
<dbReference type="InterPro" id="IPR013857">
    <property type="entry name" value="NADH-UbQ_OxRdtase-assoc_prot30"/>
</dbReference>
<dbReference type="Proteomes" id="UP000037660">
    <property type="component" value="Unassembled WGS sequence"/>
</dbReference>
<keyword evidence="4" id="KW-1185">Reference proteome</keyword>
<evidence type="ECO:0000256" key="1">
    <source>
        <dbReference type="ARBA" id="ARBA00007884"/>
    </source>
</evidence>
<organism evidence="3 4">
    <name type="scientific">Piscinibacter sakaiensis</name>
    <name type="common">Ideonella sakaiensis</name>
    <dbReference type="NCBI Taxonomy" id="1547922"/>
    <lineage>
        <taxon>Bacteria</taxon>
        <taxon>Pseudomonadati</taxon>
        <taxon>Pseudomonadota</taxon>
        <taxon>Betaproteobacteria</taxon>
        <taxon>Burkholderiales</taxon>
        <taxon>Sphaerotilaceae</taxon>
        <taxon>Piscinibacter</taxon>
    </lineage>
</organism>
<comment type="similarity">
    <text evidence="1">Belongs to the CIA30 family.</text>
</comment>
<dbReference type="PANTHER" id="PTHR13194">
    <property type="entry name" value="COMPLEX I INTERMEDIATE-ASSOCIATED PROTEIN 30"/>
    <property type="match status" value="1"/>
</dbReference>
<gene>
    <name evidence="3" type="ORF">ISF6_4127</name>
</gene>
<dbReference type="STRING" id="1547922.ISF6_4127"/>
<comment type="caution">
    <text evidence="3">The sequence shown here is derived from an EMBL/GenBank/DDBJ whole genome shotgun (WGS) entry which is preliminary data.</text>
</comment>
<proteinExistence type="inferred from homology"/>
<reference evidence="3 4" key="2">
    <citation type="journal article" date="2016" name="Science">
        <title>A bacterium that degrades and assimilates poly(ethylene terephthalate).</title>
        <authorList>
            <person name="Yoshida S."/>
            <person name="Hiraga K."/>
            <person name="Takehana T."/>
            <person name="Taniguchi I."/>
            <person name="Yamaji H."/>
            <person name="Maeda Y."/>
            <person name="Toyohara K."/>
            <person name="Miyamoto K."/>
            <person name="Kimura Y."/>
            <person name="Oda K."/>
        </authorList>
    </citation>
    <scope>NUCLEOTIDE SEQUENCE [LARGE SCALE GENOMIC DNA]</scope>
    <source>
        <strain evidence="4">NBRC 110686 / TISTR 2288 / 201-F6</strain>
    </source>
</reference>
<reference evidence="4" key="1">
    <citation type="submission" date="2015-07" db="EMBL/GenBank/DDBJ databases">
        <title>Discovery of a poly(ethylene terephthalate assimilation.</title>
        <authorList>
            <person name="Yoshida S."/>
            <person name="Hiraga K."/>
            <person name="Takehana T."/>
            <person name="Taniguchi I."/>
            <person name="Yamaji H."/>
            <person name="Maeda Y."/>
            <person name="Toyohara K."/>
            <person name="Miyamoto K."/>
            <person name="Kimura Y."/>
            <person name="Oda K."/>
        </authorList>
    </citation>
    <scope>NUCLEOTIDE SEQUENCE [LARGE SCALE GENOMIC DNA]</scope>
    <source>
        <strain evidence="4">NBRC 110686 / TISTR 2288 / 201-F6</strain>
    </source>
</reference>
<evidence type="ECO:0000313" key="3">
    <source>
        <dbReference type="EMBL" id="GAP37933.1"/>
    </source>
</evidence>
<dbReference type="RefSeq" id="WP_054021838.1">
    <property type="nucleotide sequence ID" value="NZ_BBYR01000064.1"/>
</dbReference>
<dbReference type="PANTHER" id="PTHR13194:SF19">
    <property type="entry name" value="NAD(P)-BINDING ROSSMANN-FOLD SUPERFAMILY PROTEIN"/>
    <property type="match status" value="1"/>
</dbReference>
<name>A0A0K8P5E5_PISS1</name>
<sequence length="170" mass="18209">MGDAQSALLLFDFADPAAVTAWSPIDDRVMGGISRSHLRHDPRGHAVFEGSVSLDRNGGFASVRSAAGARGKTGAVDCLLEVCGDAKRFKLNLLTEDAFDGLNYQAGFAPEPGDWKIIRIALAAFRPTFRGREVQGAPSLDPARVCRVGLMIADRQAGPFELAIRRISLA</sequence>
<dbReference type="EMBL" id="BBYR01000064">
    <property type="protein sequence ID" value="GAP37933.1"/>
    <property type="molecule type" value="Genomic_DNA"/>
</dbReference>
<dbReference type="InterPro" id="IPR039131">
    <property type="entry name" value="NDUFAF1"/>
</dbReference>
<dbReference type="GO" id="GO:0010257">
    <property type="term" value="P:NADH dehydrogenase complex assembly"/>
    <property type="evidence" value="ECO:0007669"/>
    <property type="project" value="TreeGrafter"/>
</dbReference>
<dbReference type="Pfam" id="PF08547">
    <property type="entry name" value="CIA30"/>
    <property type="match status" value="1"/>
</dbReference>
<dbReference type="GO" id="GO:0051082">
    <property type="term" value="F:unfolded protein binding"/>
    <property type="evidence" value="ECO:0007669"/>
    <property type="project" value="TreeGrafter"/>
</dbReference>
<evidence type="ECO:0000313" key="4">
    <source>
        <dbReference type="Proteomes" id="UP000037660"/>
    </source>
</evidence>
<feature type="domain" description="NADH:ubiquinone oxidoreductase intermediate-associated protein 30" evidence="2">
    <location>
        <begin position="11"/>
        <end position="164"/>
    </location>
</feature>
<dbReference type="SUPFAM" id="SSF49785">
    <property type="entry name" value="Galactose-binding domain-like"/>
    <property type="match status" value="1"/>
</dbReference>